<accession>A0ABP5WNK8</accession>
<name>A0ABP5WNK8_9ACTN</name>
<keyword evidence="2" id="KW-1185">Reference proteome</keyword>
<dbReference type="RefSeq" id="WP_344592190.1">
    <property type="nucleotide sequence ID" value="NZ_BAAARW010000020.1"/>
</dbReference>
<gene>
    <name evidence="1" type="ORF">GCM10010191_51110</name>
</gene>
<organism evidence="1 2">
    <name type="scientific">Actinomadura vinacea</name>
    <dbReference type="NCBI Taxonomy" id="115336"/>
    <lineage>
        <taxon>Bacteria</taxon>
        <taxon>Bacillati</taxon>
        <taxon>Actinomycetota</taxon>
        <taxon>Actinomycetes</taxon>
        <taxon>Streptosporangiales</taxon>
        <taxon>Thermomonosporaceae</taxon>
        <taxon>Actinomadura</taxon>
    </lineage>
</organism>
<sequence>MAEERQIFTFRFTRAYRFAALPFGVTPKSARVIVTDAVIDIRFGPWRLATNLNNVAEVEEVTGPYAFLKTAGPAHLSLADRGVTFATNSEGGVCIRFRSPVPAIDPLRLVRHPAATVTVEHPRSLAARLV</sequence>
<reference evidence="2" key="1">
    <citation type="journal article" date="2019" name="Int. J. Syst. Evol. Microbiol.">
        <title>The Global Catalogue of Microorganisms (GCM) 10K type strain sequencing project: providing services to taxonomists for standard genome sequencing and annotation.</title>
        <authorList>
            <consortium name="The Broad Institute Genomics Platform"/>
            <consortium name="The Broad Institute Genome Sequencing Center for Infectious Disease"/>
            <person name="Wu L."/>
            <person name="Ma J."/>
        </authorList>
    </citation>
    <scope>NUCLEOTIDE SEQUENCE [LARGE SCALE GENOMIC DNA]</scope>
    <source>
        <strain evidence="2">JCM 3325</strain>
    </source>
</reference>
<evidence type="ECO:0000313" key="1">
    <source>
        <dbReference type="EMBL" id="GAA2431167.1"/>
    </source>
</evidence>
<evidence type="ECO:0000313" key="2">
    <source>
        <dbReference type="Proteomes" id="UP001501231"/>
    </source>
</evidence>
<comment type="caution">
    <text evidence="1">The sequence shown here is derived from an EMBL/GenBank/DDBJ whole genome shotgun (WGS) entry which is preliminary data.</text>
</comment>
<dbReference type="EMBL" id="BAAARW010000020">
    <property type="protein sequence ID" value="GAA2431167.1"/>
    <property type="molecule type" value="Genomic_DNA"/>
</dbReference>
<protein>
    <submittedName>
        <fullName evidence="1">Uncharacterized protein</fullName>
    </submittedName>
</protein>
<proteinExistence type="predicted"/>
<dbReference type="Proteomes" id="UP001501231">
    <property type="component" value="Unassembled WGS sequence"/>
</dbReference>